<dbReference type="AlphaFoldDB" id="A0A2A4CI90"/>
<dbReference type="OrthoDB" id="9815989at2"/>
<comment type="caution">
    <text evidence="4">The sequence shown here is derived from an EMBL/GenBank/DDBJ whole genome shotgun (WGS) entry which is preliminary data.</text>
</comment>
<name>A0A2A4CI90_9RHOB</name>
<evidence type="ECO:0000259" key="3">
    <source>
        <dbReference type="Pfam" id="PF01266"/>
    </source>
</evidence>
<dbReference type="RefSeq" id="WP_096434102.1">
    <property type="nucleotide sequence ID" value="NZ_NTJD01000009.1"/>
</dbReference>
<dbReference type="Gene3D" id="3.50.50.60">
    <property type="entry name" value="FAD/NAD(P)-binding domain"/>
    <property type="match status" value="1"/>
</dbReference>
<dbReference type="PANTHER" id="PTHR13847">
    <property type="entry name" value="SARCOSINE DEHYDROGENASE-RELATED"/>
    <property type="match status" value="1"/>
</dbReference>
<keyword evidence="2" id="KW-0472">Membrane</keyword>
<keyword evidence="2" id="KW-0812">Transmembrane</keyword>
<feature type="domain" description="FAD dependent oxidoreductase" evidence="3">
    <location>
        <begin position="10"/>
        <end position="312"/>
    </location>
</feature>
<dbReference type="EMBL" id="NTJD01000009">
    <property type="protein sequence ID" value="PCD75783.1"/>
    <property type="molecule type" value="Genomic_DNA"/>
</dbReference>
<dbReference type="GO" id="GO:0005737">
    <property type="term" value="C:cytoplasm"/>
    <property type="evidence" value="ECO:0007669"/>
    <property type="project" value="TreeGrafter"/>
</dbReference>
<reference evidence="4 5" key="1">
    <citation type="submission" date="2017-09" db="EMBL/GenBank/DDBJ databases">
        <title>A multilocus sequence analysis scheme for characterization of bacteria in the genus Thioclava.</title>
        <authorList>
            <person name="Liu Y."/>
            <person name="Shao Z."/>
        </authorList>
    </citation>
    <scope>NUCLEOTIDE SEQUENCE [LARGE SCALE GENOMIC DNA]</scope>
    <source>
        <strain evidence="4 5">CAU 1312</strain>
    </source>
</reference>
<dbReference type="PROSITE" id="PS51257">
    <property type="entry name" value="PROKAR_LIPOPROTEIN"/>
    <property type="match status" value="1"/>
</dbReference>
<organism evidence="4 5">
    <name type="scientific">Pseudothioclava arenosa</name>
    <dbReference type="NCBI Taxonomy" id="1795308"/>
    <lineage>
        <taxon>Bacteria</taxon>
        <taxon>Pseudomonadati</taxon>
        <taxon>Pseudomonadota</taxon>
        <taxon>Alphaproteobacteria</taxon>
        <taxon>Rhodobacterales</taxon>
        <taxon>Paracoccaceae</taxon>
        <taxon>Pseudothioclava</taxon>
    </lineage>
</organism>
<dbReference type="SUPFAM" id="SSF51905">
    <property type="entry name" value="FAD/NAD(P)-binding domain"/>
    <property type="match status" value="1"/>
</dbReference>
<keyword evidence="5" id="KW-1185">Reference proteome</keyword>
<evidence type="ECO:0000313" key="5">
    <source>
        <dbReference type="Proteomes" id="UP000243507"/>
    </source>
</evidence>
<protein>
    <submittedName>
        <fullName evidence="4">FAD-dependent oxidoreductase</fullName>
    </submittedName>
</protein>
<dbReference type="Pfam" id="PF01266">
    <property type="entry name" value="DAO"/>
    <property type="match status" value="1"/>
</dbReference>
<keyword evidence="1" id="KW-0560">Oxidoreductase</keyword>
<evidence type="ECO:0000313" key="4">
    <source>
        <dbReference type="EMBL" id="PCD75783.1"/>
    </source>
</evidence>
<proteinExistence type="predicted"/>
<dbReference type="Proteomes" id="UP000243507">
    <property type="component" value="Unassembled WGS sequence"/>
</dbReference>
<gene>
    <name evidence="4" type="ORF">CLN94_11525</name>
</gene>
<keyword evidence="2" id="KW-1133">Transmembrane helix</keyword>
<sequence length="387" mass="43114">MTATPRHDVDYLVAGGGFYGCCLALFLRSLGARVLLIERSDGLLTRASQVNQARIHTGFHYPRSALTAVRSKLLSRQFARDFPDAVVDDFRMLYAVARHGSKVSASRFLRFYQEMGAPITPVRPEDARLFEDEMIEAVFECQEAAFDWSKLARHLETRLDAAGIELRFGTTVERYQDGPEGVLAQLSDGSEISARYGFNVTYAEINALLRRSGLRPAMLRHQVTELVLIRPPPGMNGAAVTVMDGPFFSSMPYPARGCYSLTHVRYTPQLSWMDADAPVSPYDALAAAAKPSKSRFMINDCARYMPCISEAEVVDSLFEVKTLLVQSEVDDGRPILFHRAGPQARVISIMGGKIDNIYDLFDLLRRELPECREAHLGWLVPGAEGAR</sequence>
<evidence type="ECO:0000256" key="2">
    <source>
        <dbReference type="SAM" id="Phobius"/>
    </source>
</evidence>
<dbReference type="InterPro" id="IPR006076">
    <property type="entry name" value="FAD-dep_OxRdtase"/>
</dbReference>
<dbReference type="GO" id="GO:0016491">
    <property type="term" value="F:oxidoreductase activity"/>
    <property type="evidence" value="ECO:0007669"/>
    <property type="project" value="UniProtKB-KW"/>
</dbReference>
<dbReference type="InterPro" id="IPR036188">
    <property type="entry name" value="FAD/NAD-bd_sf"/>
</dbReference>
<dbReference type="Gene3D" id="3.30.9.10">
    <property type="entry name" value="D-Amino Acid Oxidase, subunit A, domain 2"/>
    <property type="match status" value="1"/>
</dbReference>
<evidence type="ECO:0000256" key="1">
    <source>
        <dbReference type="ARBA" id="ARBA00023002"/>
    </source>
</evidence>
<dbReference type="PANTHER" id="PTHR13847:SF289">
    <property type="entry name" value="GLYCINE OXIDASE"/>
    <property type="match status" value="1"/>
</dbReference>
<feature type="transmembrane region" description="Helical" evidence="2">
    <location>
        <begin position="12"/>
        <end position="36"/>
    </location>
</feature>
<accession>A0A2A4CI90</accession>